<reference evidence="4 5" key="1">
    <citation type="submission" date="2020-06" db="EMBL/GenBank/DDBJ databases">
        <authorList>
            <person name="Li R."/>
            <person name="Bekaert M."/>
        </authorList>
    </citation>
    <scope>NUCLEOTIDE SEQUENCE [LARGE SCALE GENOMIC DNA]</scope>
    <source>
        <strain evidence="5">wild</strain>
    </source>
</reference>
<name>A0A6J8EDL8_MYTCO</name>
<dbReference type="Pfam" id="PF00643">
    <property type="entry name" value="zf-B_box"/>
    <property type="match status" value="1"/>
</dbReference>
<dbReference type="CDD" id="cd19756">
    <property type="entry name" value="Bbox2"/>
    <property type="match status" value="1"/>
</dbReference>
<feature type="coiled-coil region" evidence="2">
    <location>
        <begin position="115"/>
        <end position="167"/>
    </location>
</feature>
<keyword evidence="2" id="KW-0175">Coiled coil</keyword>
<evidence type="ECO:0000313" key="5">
    <source>
        <dbReference type="Proteomes" id="UP000507470"/>
    </source>
</evidence>
<evidence type="ECO:0000256" key="1">
    <source>
        <dbReference type="PROSITE-ProRule" id="PRU00024"/>
    </source>
</evidence>
<protein>
    <recommendedName>
        <fullName evidence="3">B box-type domain-containing protein</fullName>
    </recommendedName>
</protein>
<sequence>MIIDIATYQLQAKEKLEFSNIPCGIHIGQNCCLFCQSCEEVVCPLCISKIHNEHKMIKLDEGYDFIMKAMQNLCIEEKLRQHLKILDEQGNVKDLEDKKYDFEKIKIMSRDTILKDEVRKNTRKLLEELNQRRKNLVTSVNEAENRLKEINRDLDNREKNISQALNSHNAIQVLKYFQRRKFWNKQVQIPLTLELKSCQYLYQENK</sequence>
<dbReference type="GO" id="GO:0008270">
    <property type="term" value="F:zinc ion binding"/>
    <property type="evidence" value="ECO:0007669"/>
    <property type="project" value="UniProtKB-KW"/>
</dbReference>
<proteinExistence type="predicted"/>
<dbReference type="AlphaFoldDB" id="A0A6J8EDL8"/>
<feature type="domain" description="B box-type" evidence="3">
    <location>
        <begin position="18"/>
        <end position="59"/>
    </location>
</feature>
<keyword evidence="5" id="KW-1185">Reference proteome</keyword>
<dbReference type="PROSITE" id="PS50119">
    <property type="entry name" value="ZF_BBOX"/>
    <property type="match status" value="1"/>
</dbReference>
<dbReference type="OrthoDB" id="6142520at2759"/>
<evidence type="ECO:0000259" key="3">
    <source>
        <dbReference type="PROSITE" id="PS50119"/>
    </source>
</evidence>
<keyword evidence="1" id="KW-0863">Zinc-finger</keyword>
<keyword evidence="1" id="KW-0862">Zinc</keyword>
<dbReference type="InterPro" id="IPR000315">
    <property type="entry name" value="Znf_B-box"/>
</dbReference>
<gene>
    <name evidence="4" type="ORF">MCOR_51023</name>
</gene>
<dbReference type="EMBL" id="CACVKT020008931">
    <property type="protein sequence ID" value="CAC5418600.1"/>
    <property type="molecule type" value="Genomic_DNA"/>
</dbReference>
<keyword evidence="1" id="KW-0479">Metal-binding</keyword>
<evidence type="ECO:0000256" key="2">
    <source>
        <dbReference type="SAM" id="Coils"/>
    </source>
</evidence>
<dbReference type="SUPFAM" id="SSF57845">
    <property type="entry name" value="B-box zinc-binding domain"/>
    <property type="match status" value="1"/>
</dbReference>
<organism evidence="4 5">
    <name type="scientific">Mytilus coruscus</name>
    <name type="common">Sea mussel</name>
    <dbReference type="NCBI Taxonomy" id="42192"/>
    <lineage>
        <taxon>Eukaryota</taxon>
        <taxon>Metazoa</taxon>
        <taxon>Spiralia</taxon>
        <taxon>Lophotrochozoa</taxon>
        <taxon>Mollusca</taxon>
        <taxon>Bivalvia</taxon>
        <taxon>Autobranchia</taxon>
        <taxon>Pteriomorphia</taxon>
        <taxon>Mytilida</taxon>
        <taxon>Mytiloidea</taxon>
        <taxon>Mytilidae</taxon>
        <taxon>Mytilinae</taxon>
        <taxon>Mytilus</taxon>
    </lineage>
</organism>
<accession>A0A6J8EDL8</accession>
<dbReference type="Gene3D" id="3.30.160.60">
    <property type="entry name" value="Classic Zinc Finger"/>
    <property type="match status" value="1"/>
</dbReference>
<evidence type="ECO:0000313" key="4">
    <source>
        <dbReference type="EMBL" id="CAC5418600.1"/>
    </source>
</evidence>
<dbReference type="Proteomes" id="UP000507470">
    <property type="component" value="Unassembled WGS sequence"/>
</dbReference>